<reference evidence="1" key="2">
    <citation type="journal article" date="2015" name="Fish Shellfish Immunol.">
        <title>Early steps in the European eel (Anguilla anguilla)-Vibrio vulnificus interaction in the gills: Role of the RtxA13 toxin.</title>
        <authorList>
            <person name="Callol A."/>
            <person name="Pajuelo D."/>
            <person name="Ebbesson L."/>
            <person name="Teles M."/>
            <person name="MacKenzie S."/>
            <person name="Amaro C."/>
        </authorList>
    </citation>
    <scope>NUCLEOTIDE SEQUENCE</scope>
</reference>
<reference evidence="1" key="1">
    <citation type="submission" date="2014-11" db="EMBL/GenBank/DDBJ databases">
        <authorList>
            <person name="Amaro Gonzalez C."/>
        </authorList>
    </citation>
    <scope>NUCLEOTIDE SEQUENCE</scope>
</reference>
<proteinExistence type="predicted"/>
<dbReference type="AlphaFoldDB" id="A0A0E9RFM4"/>
<protein>
    <submittedName>
        <fullName evidence="1">Uncharacterized protein</fullName>
    </submittedName>
</protein>
<accession>A0A0E9RFM4</accession>
<evidence type="ECO:0000313" key="1">
    <source>
        <dbReference type="EMBL" id="JAH27936.1"/>
    </source>
</evidence>
<sequence>MKKINKDRVQLTLLAFEQYCWANKPAFIDTGVLVKKEIQATGKFRGDYVLL</sequence>
<organism evidence="1">
    <name type="scientific">Anguilla anguilla</name>
    <name type="common">European freshwater eel</name>
    <name type="synonym">Muraena anguilla</name>
    <dbReference type="NCBI Taxonomy" id="7936"/>
    <lineage>
        <taxon>Eukaryota</taxon>
        <taxon>Metazoa</taxon>
        <taxon>Chordata</taxon>
        <taxon>Craniata</taxon>
        <taxon>Vertebrata</taxon>
        <taxon>Euteleostomi</taxon>
        <taxon>Actinopterygii</taxon>
        <taxon>Neopterygii</taxon>
        <taxon>Teleostei</taxon>
        <taxon>Anguilliformes</taxon>
        <taxon>Anguillidae</taxon>
        <taxon>Anguilla</taxon>
    </lineage>
</organism>
<name>A0A0E9RFM4_ANGAN</name>
<dbReference type="EMBL" id="GBXM01080641">
    <property type="protein sequence ID" value="JAH27936.1"/>
    <property type="molecule type" value="Transcribed_RNA"/>
</dbReference>